<proteinExistence type="inferred from homology"/>
<dbReference type="InterPro" id="IPR020922">
    <property type="entry name" value="dITP/XTP_pyrophosphatase"/>
</dbReference>
<keyword evidence="6" id="KW-0378">Hydrolase</keyword>
<gene>
    <name evidence="17" type="ORF">UFOPK1788_00565</name>
</gene>
<sequence>MRKEDDVDDVEESAEPPTTIVIATHNAHKVEEIARSLLPLIGFPLDLQPVTGKPPKEDGSTFAENALIKARAAFARTGLPSLADDSGVCVDALDGAPGINSARYTEAGTDEANRRALLDAMKGKKNRNAQFVCAVAFVTAQGERVEIGEWPGKLRMAEKGENGFGYDPIFAPDHVTVTSAELPPNVKAALSHRARALGKIAPAINRYIAEKLA</sequence>
<evidence type="ECO:0000256" key="12">
    <source>
        <dbReference type="ARBA" id="ARBA00071289"/>
    </source>
</evidence>
<dbReference type="GO" id="GO:0009117">
    <property type="term" value="P:nucleotide metabolic process"/>
    <property type="evidence" value="ECO:0007669"/>
    <property type="project" value="UniProtKB-KW"/>
</dbReference>
<dbReference type="GO" id="GO:0036222">
    <property type="term" value="F:XTP diphosphatase activity"/>
    <property type="evidence" value="ECO:0007669"/>
    <property type="project" value="UniProtKB-ARBA"/>
</dbReference>
<evidence type="ECO:0000313" key="17">
    <source>
        <dbReference type="EMBL" id="CAB4591731.1"/>
    </source>
</evidence>
<evidence type="ECO:0000256" key="7">
    <source>
        <dbReference type="ARBA" id="ARBA00022842"/>
    </source>
</evidence>
<evidence type="ECO:0000256" key="15">
    <source>
        <dbReference type="ARBA" id="ARBA00083186"/>
    </source>
</evidence>
<dbReference type="GO" id="GO:0000166">
    <property type="term" value="F:nucleotide binding"/>
    <property type="evidence" value="ECO:0007669"/>
    <property type="project" value="UniProtKB-KW"/>
</dbReference>
<dbReference type="EC" id="3.6.1.66" evidence="11"/>
<reference evidence="17" key="1">
    <citation type="submission" date="2020-05" db="EMBL/GenBank/DDBJ databases">
        <authorList>
            <person name="Chiriac C."/>
            <person name="Salcher M."/>
            <person name="Ghai R."/>
            <person name="Kavagutti S V."/>
        </authorList>
    </citation>
    <scope>NUCLEOTIDE SEQUENCE</scope>
</reference>
<evidence type="ECO:0000256" key="2">
    <source>
        <dbReference type="ARBA" id="ARBA00008023"/>
    </source>
</evidence>
<dbReference type="PANTHER" id="PTHR11067:SF9">
    <property type="entry name" value="INOSINE TRIPHOSPHATE PYROPHOSPHATASE"/>
    <property type="match status" value="1"/>
</dbReference>
<dbReference type="GO" id="GO:0005829">
    <property type="term" value="C:cytosol"/>
    <property type="evidence" value="ECO:0007669"/>
    <property type="project" value="TreeGrafter"/>
</dbReference>
<keyword evidence="5" id="KW-0547">Nucleotide-binding</keyword>
<dbReference type="HAMAP" id="MF_01405">
    <property type="entry name" value="Non_canon_purine_NTPase"/>
    <property type="match status" value="1"/>
</dbReference>
<dbReference type="Gene3D" id="3.90.950.10">
    <property type="match status" value="1"/>
</dbReference>
<keyword evidence="8" id="KW-0546">Nucleotide metabolism</keyword>
<dbReference type="SUPFAM" id="SSF52972">
    <property type="entry name" value="ITPase-like"/>
    <property type="match status" value="1"/>
</dbReference>
<dbReference type="GO" id="GO:0009146">
    <property type="term" value="P:purine nucleoside triphosphate catabolic process"/>
    <property type="evidence" value="ECO:0007669"/>
    <property type="project" value="UniProtKB-ARBA"/>
</dbReference>
<comment type="catalytic activity">
    <reaction evidence="9">
        <text>dITP + H2O = dIMP + diphosphate + H(+)</text>
        <dbReference type="Rhea" id="RHEA:28342"/>
        <dbReference type="ChEBI" id="CHEBI:15377"/>
        <dbReference type="ChEBI" id="CHEBI:15378"/>
        <dbReference type="ChEBI" id="CHEBI:33019"/>
        <dbReference type="ChEBI" id="CHEBI:61194"/>
        <dbReference type="ChEBI" id="CHEBI:61382"/>
        <dbReference type="EC" id="3.6.1.66"/>
    </reaction>
</comment>
<dbReference type="GO" id="GO:0035870">
    <property type="term" value="F:dITP diphosphatase activity"/>
    <property type="evidence" value="ECO:0007669"/>
    <property type="project" value="UniProtKB-ARBA"/>
</dbReference>
<keyword evidence="4" id="KW-0479">Metal-binding</keyword>
<dbReference type="EMBL" id="CAEZUE010000057">
    <property type="protein sequence ID" value="CAB4591731.1"/>
    <property type="molecule type" value="Genomic_DNA"/>
</dbReference>
<dbReference type="AlphaFoldDB" id="A0A6J6FSR2"/>
<dbReference type="CDD" id="cd00515">
    <property type="entry name" value="HAM1"/>
    <property type="match status" value="1"/>
</dbReference>
<dbReference type="GO" id="GO:0017111">
    <property type="term" value="F:ribonucleoside triphosphate phosphatase activity"/>
    <property type="evidence" value="ECO:0007669"/>
    <property type="project" value="InterPro"/>
</dbReference>
<evidence type="ECO:0000256" key="11">
    <source>
        <dbReference type="ARBA" id="ARBA00066468"/>
    </source>
</evidence>
<dbReference type="InterPro" id="IPR029001">
    <property type="entry name" value="ITPase-like_fam"/>
</dbReference>
<evidence type="ECO:0000256" key="14">
    <source>
        <dbReference type="ARBA" id="ARBA00078805"/>
    </source>
</evidence>
<keyword evidence="7" id="KW-0460">Magnesium</keyword>
<comment type="catalytic activity">
    <reaction evidence="10">
        <text>XTP + H2O = XMP + diphosphate + H(+)</text>
        <dbReference type="Rhea" id="RHEA:28610"/>
        <dbReference type="ChEBI" id="CHEBI:15377"/>
        <dbReference type="ChEBI" id="CHEBI:15378"/>
        <dbReference type="ChEBI" id="CHEBI:33019"/>
        <dbReference type="ChEBI" id="CHEBI:57464"/>
        <dbReference type="ChEBI" id="CHEBI:61314"/>
        <dbReference type="EC" id="3.6.1.66"/>
    </reaction>
</comment>
<organism evidence="17">
    <name type="scientific">freshwater metagenome</name>
    <dbReference type="NCBI Taxonomy" id="449393"/>
    <lineage>
        <taxon>unclassified sequences</taxon>
        <taxon>metagenomes</taxon>
        <taxon>ecological metagenomes</taxon>
    </lineage>
</organism>
<evidence type="ECO:0000256" key="3">
    <source>
        <dbReference type="ARBA" id="ARBA00011738"/>
    </source>
</evidence>
<evidence type="ECO:0000256" key="5">
    <source>
        <dbReference type="ARBA" id="ARBA00022741"/>
    </source>
</evidence>
<dbReference type="NCBIfam" id="TIGR00042">
    <property type="entry name" value="RdgB/HAM1 family non-canonical purine NTP pyrophosphatase"/>
    <property type="match status" value="1"/>
</dbReference>
<dbReference type="GO" id="GO:0046872">
    <property type="term" value="F:metal ion binding"/>
    <property type="evidence" value="ECO:0007669"/>
    <property type="project" value="UniProtKB-KW"/>
</dbReference>
<comment type="similarity">
    <text evidence="2">Belongs to the HAM1 NTPase family.</text>
</comment>
<protein>
    <recommendedName>
        <fullName evidence="12">dITP/XTP pyrophosphatase</fullName>
        <ecNumber evidence="11">3.6.1.66</ecNumber>
    </recommendedName>
    <alternativeName>
        <fullName evidence="13">Non-canonical purine NTP pyrophosphatase</fullName>
    </alternativeName>
    <alternativeName>
        <fullName evidence="14">Non-standard purine NTP pyrophosphatase</fullName>
    </alternativeName>
    <alternativeName>
        <fullName evidence="16">Nucleoside-triphosphate diphosphatase</fullName>
    </alternativeName>
    <alternativeName>
        <fullName evidence="15">Nucleoside-triphosphate pyrophosphatase</fullName>
    </alternativeName>
</protein>
<accession>A0A6J6FSR2</accession>
<evidence type="ECO:0000256" key="9">
    <source>
        <dbReference type="ARBA" id="ARBA00051875"/>
    </source>
</evidence>
<evidence type="ECO:0000256" key="10">
    <source>
        <dbReference type="ARBA" id="ARBA00052017"/>
    </source>
</evidence>
<evidence type="ECO:0000256" key="8">
    <source>
        <dbReference type="ARBA" id="ARBA00023080"/>
    </source>
</evidence>
<evidence type="ECO:0000256" key="4">
    <source>
        <dbReference type="ARBA" id="ARBA00022723"/>
    </source>
</evidence>
<dbReference type="Pfam" id="PF01725">
    <property type="entry name" value="Ham1p_like"/>
    <property type="match status" value="1"/>
</dbReference>
<dbReference type="FunFam" id="3.90.950.10:FF:000001">
    <property type="entry name" value="dITP/XTP pyrophosphatase"/>
    <property type="match status" value="1"/>
</dbReference>
<name>A0A6J6FSR2_9ZZZZ</name>
<comment type="subunit">
    <text evidence="3">Homodimer.</text>
</comment>
<dbReference type="InterPro" id="IPR002637">
    <property type="entry name" value="RdgB/HAM1"/>
</dbReference>
<evidence type="ECO:0000256" key="1">
    <source>
        <dbReference type="ARBA" id="ARBA00001946"/>
    </source>
</evidence>
<evidence type="ECO:0000256" key="16">
    <source>
        <dbReference type="ARBA" id="ARBA00083635"/>
    </source>
</evidence>
<dbReference type="PANTHER" id="PTHR11067">
    <property type="entry name" value="INOSINE TRIPHOSPHATE PYROPHOSPHATASE/HAM1 PROTEIN"/>
    <property type="match status" value="1"/>
</dbReference>
<evidence type="ECO:0000256" key="6">
    <source>
        <dbReference type="ARBA" id="ARBA00022801"/>
    </source>
</evidence>
<dbReference type="GO" id="GO:0036220">
    <property type="term" value="F:ITP diphosphatase activity"/>
    <property type="evidence" value="ECO:0007669"/>
    <property type="project" value="UniProtKB-EC"/>
</dbReference>
<evidence type="ECO:0000256" key="13">
    <source>
        <dbReference type="ARBA" id="ARBA00075987"/>
    </source>
</evidence>
<comment type="cofactor">
    <cofactor evidence="1">
        <name>Mg(2+)</name>
        <dbReference type="ChEBI" id="CHEBI:18420"/>
    </cofactor>
</comment>